<accession>A0ABW2DNT4</accession>
<gene>
    <name evidence="2" type="ORF">ACFQHR_10225</name>
</gene>
<evidence type="ECO:0000313" key="2">
    <source>
        <dbReference type="EMBL" id="MFC6998003.1"/>
    </source>
</evidence>
<dbReference type="RefSeq" id="WP_066621807.1">
    <property type="nucleotide sequence ID" value="NZ_JBHSYQ010000004.1"/>
</dbReference>
<dbReference type="Pfam" id="PF01841">
    <property type="entry name" value="Transglut_core"/>
    <property type="match status" value="1"/>
</dbReference>
<comment type="caution">
    <text evidence="2">The sequence shown here is derived from an EMBL/GenBank/DDBJ whole genome shotgun (WGS) entry which is preliminary data.</text>
</comment>
<protein>
    <submittedName>
        <fullName evidence="2">Transglutaminase family protein</fullName>
    </submittedName>
</protein>
<dbReference type="InterPro" id="IPR038765">
    <property type="entry name" value="Papain-like_cys_pep_sf"/>
</dbReference>
<evidence type="ECO:0000313" key="3">
    <source>
        <dbReference type="Proteomes" id="UP001596405"/>
    </source>
</evidence>
<dbReference type="SMART" id="SM00460">
    <property type="entry name" value="TGc"/>
    <property type="match status" value="1"/>
</dbReference>
<dbReference type="Gene3D" id="3.10.620.30">
    <property type="match status" value="1"/>
</dbReference>
<dbReference type="SUPFAM" id="SSF54001">
    <property type="entry name" value="Cysteine proteinases"/>
    <property type="match status" value="1"/>
</dbReference>
<dbReference type="PANTHER" id="PTHR33490:SF6">
    <property type="entry name" value="SLL1049 PROTEIN"/>
    <property type="match status" value="1"/>
</dbReference>
<sequence>MRTVYEVVYQTQNTYEATVKEAFFSFLVLPCQDQTQRLRTYSFSNSLEAEVFHHSNPFGFDVTCLRASQSFTHFEFCMKAVVEKSFALFPYGSNMTVAQEQALLHDHNFFLDYHLFLGTGRYTQLNPKHYPKLLFRGENQTVYEYLQQLNNHLYQLLEFDPEPTHVCTTANEVLEIGRGVCQDFTHLFIGIARLNKIPCRYVSGYLNQGLNLTGTAVMHAWAEAYIPGFGWQGFDPTNNLLADVHYIKAAHGTDYNDCSPIKGMLRTNGGHTTDYGVKITPLPEPYHNQ</sequence>
<name>A0ABW2DNT4_9BACT</name>
<proteinExistence type="predicted"/>
<organism evidence="2 3">
    <name type="scientific">Rufibacter roseus</name>
    <dbReference type="NCBI Taxonomy" id="1567108"/>
    <lineage>
        <taxon>Bacteria</taxon>
        <taxon>Pseudomonadati</taxon>
        <taxon>Bacteroidota</taxon>
        <taxon>Cytophagia</taxon>
        <taxon>Cytophagales</taxon>
        <taxon>Hymenobacteraceae</taxon>
        <taxon>Rufibacter</taxon>
    </lineage>
</organism>
<evidence type="ECO:0000259" key="1">
    <source>
        <dbReference type="SMART" id="SM00460"/>
    </source>
</evidence>
<dbReference type="Proteomes" id="UP001596405">
    <property type="component" value="Unassembled WGS sequence"/>
</dbReference>
<reference evidence="3" key="1">
    <citation type="journal article" date="2019" name="Int. J. Syst. Evol. Microbiol.">
        <title>The Global Catalogue of Microorganisms (GCM) 10K type strain sequencing project: providing services to taxonomists for standard genome sequencing and annotation.</title>
        <authorList>
            <consortium name="The Broad Institute Genomics Platform"/>
            <consortium name="The Broad Institute Genome Sequencing Center for Infectious Disease"/>
            <person name="Wu L."/>
            <person name="Ma J."/>
        </authorList>
    </citation>
    <scope>NUCLEOTIDE SEQUENCE [LARGE SCALE GENOMIC DNA]</scope>
    <source>
        <strain evidence="3">CGMCC 4.7393</strain>
    </source>
</reference>
<dbReference type="EMBL" id="JBHSYQ010000004">
    <property type="protein sequence ID" value="MFC6998003.1"/>
    <property type="molecule type" value="Genomic_DNA"/>
</dbReference>
<keyword evidence="3" id="KW-1185">Reference proteome</keyword>
<dbReference type="InterPro" id="IPR002931">
    <property type="entry name" value="Transglutaminase-like"/>
</dbReference>
<feature type="domain" description="Transglutaminase-like" evidence="1">
    <location>
        <begin position="173"/>
        <end position="238"/>
    </location>
</feature>
<dbReference type="PANTHER" id="PTHR33490">
    <property type="entry name" value="BLR5614 PROTEIN-RELATED"/>
    <property type="match status" value="1"/>
</dbReference>